<proteinExistence type="predicted"/>
<dbReference type="InterPro" id="IPR006058">
    <property type="entry name" value="2Fe2S_fd_BS"/>
</dbReference>
<dbReference type="PANTHER" id="PTHR45444">
    <property type="entry name" value="XANTHINE DEHYDROGENASE"/>
    <property type="match status" value="1"/>
</dbReference>
<dbReference type="InterPro" id="IPR002888">
    <property type="entry name" value="2Fe-2S-bd"/>
</dbReference>
<dbReference type="Gene3D" id="3.30.390.50">
    <property type="entry name" value="CO dehydrogenase flavoprotein, C-terminal domain"/>
    <property type="match status" value="1"/>
</dbReference>
<dbReference type="Gene3D" id="1.10.150.120">
    <property type="entry name" value="[2Fe-2S]-binding domain"/>
    <property type="match status" value="1"/>
</dbReference>
<evidence type="ECO:0000313" key="8">
    <source>
        <dbReference type="EMBL" id="MCM5682573.1"/>
    </source>
</evidence>
<dbReference type="InterPro" id="IPR036010">
    <property type="entry name" value="2Fe-2S_ferredoxin-like_sf"/>
</dbReference>
<dbReference type="InterPro" id="IPR016167">
    <property type="entry name" value="FAD-bd_PCMH_sub1"/>
</dbReference>
<dbReference type="Gene3D" id="3.30.465.10">
    <property type="match status" value="1"/>
</dbReference>
<dbReference type="PIRSF" id="PIRSF036557">
    <property type="entry name" value="XdhA_RC"/>
    <property type="match status" value="1"/>
</dbReference>
<dbReference type="Proteomes" id="UP001165541">
    <property type="component" value="Unassembled WGS sequence"/>
</dbReference>
<dbReference type="Gene3D" id="3.10.20.30">
    <property type="match status" value="1"/>
</dbReference>
<keyword evidence="3" id="KW-0274">FAD</keyword>
<evidence type="ECO:0000256" key="3">
    <source>
        <dbReference type="ARBA" id="ARBA00022827"/>
    </source>
</evidence>
<comment type="caution">
    <text evidence="8">The sequence shown here is derived from an EMBL/GenBank/DDBJ whole genome shotgun (WGS) entry which is preliminary data.</text>
</comment>
<dbReference type="Pfam" id="PF00111">
    <property type="entry name" value="Fer2"/>
    <property type="match status" value="1"/>
</dbReference>
<keyword evidence="9" id="KW-1185">Reference proteome</keyword>
<dbReference type="InterPro" id="IPR002346">
    <property type="entry name" value="Mopterin_DH_FAD-bd"/>
</dbReference>
<dbReference type="SUPFAM" id="SSF54292">
    <property type="entry name" value="2Fe-2S ferredoxin-like"/>
    <property type="match status" value="1"/>
</dbReference>
<dbReference type="EMBL" id="JAMKFE010000020">
    <property type="protein sequence ID" value="MCM5682573.1"/>
    <property type="molecule type" value="Genomic_DNA"/>
</dbReference>
<organism evidence="8 9">
    <name type="scientific">Caldimonas mangrovi</name>
    <dbReference type="NCBI Taxonomy" id="2944811"/>
    <lineage>
        <taxon>Bacteria</taxon>
        <taxon>Pseudomonadati</taxon>
        <taxon>Pseudomonadota</taxon>
        <taxon>Betaproteobacteria</taxon>
        <taxon>Burkholderiales</taxon>
        <taxon>Sphaerotilaceae</taxon>
        <taxon>Caldimonas</taxon>
    </lineage>
</organism>
<dbReference type="NCBIfam" id="TIGR02963">
    <property type="entry name" value="xanthine_xdhA"/>
    <property type="match status" value="1"/>
</dbReference>
<dbReference type="InterPro" id="IPR036884">
    <property type="entry name" value="2Fe-2S-bd_dom_sf"/>
</dbReference>
<dbReference type="InterPro" id="IPR016208">
    <property type="entry name" value="Ald_Oxase/xanthine_DH-like"/>
</dbReference>
<dbReference type="PROSITE" id="PS51085">
    <property type="entry name" value="2FE2S_FER_2"/>
    <property type="match status" value="1"/>
</dbReference>
<dbReference type="InterPro" id="IPR001041">
    <property type="entry name" value="2Fe-2S_ferredoxin-type"/>
</dbReference>
<evidence type="ECO:0000313" key="9">
    <source>
        <dbReference type="Proteomes" id="UP001165541"/>
    </source>
</evidence>
<dbReference type="InterPro" id="IPR012675">
    <property type="entry name" value="Beta-grasp_dom_sf"/>
</dbReference>
<sequence length="493" mass="53356">MPNRPVRFIRQGQVVSLADVQPTRTLLDWLRDDAGATGTKEGCGEGDCGACTVVLGELTGAPGAERLRYRAVNSCIRFVASIDGCALWTVEDLQRPDGSLHPVQQALVDCHGSQCGYCTPGFAMSMFGLYQQRVACDTPQPVTRETAQEALSGNLCRCTGYRPIIDATQQMVQYPVRRVDEAALVEQLKSLRTQPALEGPALRPQTLAELLALRSRHPHAQVIAGCTDVGLWVTKLHMHFDTTLDVTGVRELQRIEDTGGRLEIGAAARLSDAYAALVAQWPGLQVFAARFAGLPVRESGTLGGNVANGSPIGDSMPLLIALGAQLRLQSARGMRELPLEDFYTGYRRNVLAADEVLTHVLVPLPPRGLLRAYKLSKRFDDDISAVCLALRLEFDQGRVAAASIGAGGLAATPQRALQTEAALLGQPWNETTVRAAMQALRREFSPISDMRASADYRREAAGNLLWRYWLESQGTTSLNLEGLTLAALDGATP</sequence>
<dbReference type="Gene3D" id="3.30.43.10">
    <property type="entry name" value="Uridine Diphospho-n-acetylenolpyruvylglucosamine Reductase, domain 2"/>
    <property type="match status" value="1"/>
</dbReference>
<dbReference type="Pfam" id="PF03450">
    <property type="entry name" value="CO_deh_flav_C"/>
    <property type="match status" value="1"/>
</dbReference>
<feature type="domain" description="FAD-binding PCMH-type" evidence="7">
    <location>
        <begin position="191"/>
        <end position="367"/>
    </location>
</feature>
<keyword evidence="2" id="KW-0479">Metal-binding</keyword>
<dbReference type="SUPFAM" id="SSF47741">
    <property type="entry name" value="CO dehydrogenase ISP C-domain like"/>
    <property type="match status" value="1"/>
</dbReference>
<dbReference type="SUPFAM" id="SSF56176">
    <property type="entry name" value="FAD-binding/transporter-associated domain-like"/>
    <property type="match status" value="1"/>
</dbReference>
<evidence type="ECO:0000256" key="2">
    <source>
        <dbReference type="ARBA" id="ARBA00022723"/>
    </source>
</evidence>
<feature type="domain" description="2Fe-2S ferredoxin-type" evidence="6">
    <location>
        <begin position="4"/>
        <end position="93"/>
    </location>
</feature>
<dbReference type="InterPro" id="IPR016169">
    <property type="entry name" value="FAD-bd_PCMH_sub2"/>
</dbReference>
<evidence type="ECO:0000256" key="1">
    <source>
        <dbReference type="ARBA" id="ARBA00022630"/>
    </source>
</evidence>
<dbReference type="Pfam" id="PF01799">
    <property type="entry name" value="Fer2_2"/>
    <property type="match status" value="1"/>
</dbReference>
<keyword evidence="1" id="KW-0285">Flavoprotein</keyword>
<keyword evidence="5" id="KW-0408">Iron</keyword>
<evidence type="ECO:0000256" key="4">
    <source>
        <dbReference type="ARBA" id="ARBA00023002"/>
    </source>
</evidence>
<dbReference type="InterPro" id="IPR014307">
    <property type="entry name" value="Xanthine_DH_ssu"/>
</dbReference>
<evidence type="ECO:0000256" key="5">
    <source>
        <dbReference type="ARBA" id="ARBA00023004"/>
    </source>
</evidence>
<dbReference type="SMART" id="SM01092">
    <property type="entry name" value="CO_deh_flav_C"/>
    <property type="match status" value="1"/>
</dbReference>
<dbReference type="PROSITE" id="PS00197">
    <property type="entry name" value="2FE2S_FER_1"/>
    <property type="match status" value="1"/>
</dbReference>
<dbReference type="SUPFAM" id="SSF55447">
    <property type="entry name" value="CO dehydrogenase flavoprotein C-terminal domain-like"/>
    <property type="match status" value="1"/>
</dbReference>
<dbReference type="PROSITE" id="PS51387">
    <property type="entry name" value="FAD_PCMH"/>
    <property type="match status" value="1"/>
</dbReference>
<dbReference type="CDD" id="cd00207">
    <property type="entry name" value="fer2"/>
    <property type="match status" value="1"/>
</dbReference>
<dbReference type="GO" id="GO:0004854">
    <property type="term" value="F:xanthine dehydrogenase activity"/>
    <property type="evidence" value="ECO:0007669"/>
    <property type="project" value="UniProtKB-EC"/>
</dbReference>
<dbReference type="PANTHER" id="PTHR45444:SF3">
    <property type="entry name" value="XANTHINE DEHYDROGENASE"/>
    <property type="match status" value="1"/>
</dbReference>
<protein>
    <submittedName>
        <fullName evidence="8">Xanthine dehydrogenase small subunit</fullName>
        <ecNumber evidence="8">1.17.1.4</ecNumber>
    </submittedName>
</protein>
<evidence type="ECO:0000259" key="7">
    <source>
        <dbReference type="PROSITE" id="PS51387"/>
    </source>
</evidence>
<reference evidence="8" key="1">
    <citation type="submission" date="2022-05" db="EMBL/GenBank/DDBJ databases">
        <title>Schlegelella sp. nov., isolated from mangrove soil.</title>
        <authorList>
            <person name="Liu Y."/>
            <person name="Ge X."/>
            <person name="Liu W."/>
        </authorList>
    </citation>
    <scope>NUCLEOTIDE SEQUENCE</scope>
    <source>
        <strain evidence="8">S2-27</strain>
    </source>
</reference>
<name>A0ABT0YVE1_9BURK</name>
<dbReference type="InterPro" id="IPR012175">
    <property type="entry name" value="Xanth_DH_ssu_bac"/>
</dbReference>
<dbReference type="InterPro" id="IPR016166">
    <property type="entry name" value="FAD-bd_PCMH"/>
</dbReference>
<accession>A0ABT0YVE1</accession>
<evidence type="ECO:0000259" key="6">
    <source>
        <dbReference type="PROSITE" id="PS51085"/>
    </source>
</evidence>
<dbReference type="RefSeq" id="WP_251781083.1">
    <property type="nucleotide sequence ID" value="NZ_JAMKFE010000020.1"/>
</dbReference>
<dbReference type="EC" id="1.17.1.4" evidence="8"/>
<dbReference type="InterPro" id="IPR036683">
    <property type="entry name" value="CO_DH_flav_C_dom_sf"/>
</dbReference>
<gene>
    <name evidence="8" type="primary">xdhA</name>
    <name evidence="8" type="ORF">M8A51_23835</name>
</gene>
<keyword evidence="4 8" id="KW-0560">Oxidoreductase</keyword>
<dbReference type="Pfam" id="PF00941">
    <property type="entry name" value="FAD_binding_5"/>
    <property type="match status" value="1"/>
</dbReference>
<dbReference type="InterPro" id="IPR036318">
    <property type="entry name" value="FAD-bd_PCMH-like_sf"/>
</dbReference>
<dbReference type="InterPro" id="IPR005107">
    <property type="entry name" value="CO_DH_flav_C"/>
</dbReference>